<dbReference type="PROSITE" id="PS00955">
    <property type="entry name" value="IGP_DEHYDRATASE_2"/>
    <property type="match status" value="1"/>
</dbReference>
<dbReference type="Gene3D" id="3.90.1150.10">
    <property type="entry name" value="Aspartate Aminotransferase, domain 1"/>
    <property type="match status" value="1"/>
</dbReference>
<dbReference type="Proteomes" id="UP000282211">
    <property type="component" value="Unassembled WGS sequence"/>
</dbReference>
<evidence type="ECO:0000256" key="8">
    <source>
        <dbReference type="ARBA" id="ARBA00022898"/>
    </source>
</evidence>
<dbReference type="AlphaFoldDB" id="A0A420WKF3"/>
<comment type="subcellular location">
    <subcellularLocation>
        <location evidence="12 14">Cytoplasm</location>
    </subcellularLocation>
</comment>
<comment type="subunit">
    <text evidence="4 13">Homodimer.</text>
</comment>
<dbReference type="CDD" id="cd00609">
    <property type="entry name" value="AAT_like"/>
    <property type="match status" value="1"/>
</dbReference>
<evidence type="ECO:0000313" key="17">
    <source>
        <dbReference type="Proteomes" id="UP000282211"/>
    </source>
</evidence>
<dbReference type="EC" id="4.2.1.19" evidence="12"/>
<dbReference type="InterPro" id="IPR015422">
    <property type="entry name" value="PyrdxlP-dep_Trfase_small"/>
</dbReference>
<comment type="catalytic activity">
    <reaction evidence="12 14">
        <text>D-erythro-1-(imidazol-4-yl)glycerol 3-phosphate = 3-(imidazol-4-yl)-2-oxopropyl phosphate + H2O</text>
        <dbReference type="Rhea" id="RHEA:11040"/>
        <dbReference type="ChEBI" id="CHEBI:15377"/>
        <dbReference type="ChEBI" id="CHEBI:57766"/>
        <dbReference type="ChEBI" id="CHEBI:58278"/>
        <dbReference type="EC" id="4.2.1.19"/>
    </reaction>
</comment>
<dbReference type="HAMAP" id="MF_01023">
    <property type="entry name" value="HisC_aminotrans_2"/>
    <property type="match status" value="1"/>
</dbReference>
<dbReference type="FunFam" id="3.30.230.40:FF:000003">
    <property type="entry name" value="Imidazoleglycerol-phosphate dehydratase HisB"/>
    <property type="match status" value="1"/>
</dbReference>
<evidence type="ECO:0000256" key="9">
    <source>
        <dbReference type="ARBA" id="ARBA00023102"/>
    </source>
</evidence>
<gene>
    <name evidence="12" type="primary">hisB</name>
    <name evidence="13" type="synonym">hisC</name>
    <name evidence="16" type="ORF">DES40_0701</name>
</gene>
<dbReference type="InterPro" id="IPR004839">
    <property type="entry name" value="Aminotransferase_I/II_large"/>
</dbReference>
<dbReference type="Pfam" id="PF00475">
    <property type="entry name" value="IGPD"/>
    <property type="match status" value="1"/>
</dbReference>
<keyword evidence="9 12" id="KW-0368">Histidine biosynthesis</keyword>
<keyword evidence="10 12" id="KW-0456">Lyase</keyword>
<dbReference type="UniPathway" id="UPA00031">
    <property type="reaction ID" value="UER00011"/>
</dbReference>
<dbReference type="EC" id="2.6.1.9" evidence="13"/>
<evidence type="ECO:0000313" key="16">
    <source>
        <dbReference type="EMBL" id="RKQ71385.1"/>
    </source>
</evidence>
<dbReference type="GO" id="GO:0004424">
    <property type="term" value="F:imidazoleglycerol-phosphate dehydratase activity"/>
    <property type="evidence" value="ECO:0007669"/>
    <property type="project" value="UniProtKB-UniRule"/>
</dbReference>
<keyword evidence="12" id="KW-0963">Cytoplasm</keyword>
<dbReference type="SUPFAM" id="SSF53383">
    <property type="entry name" value="PLP-dependent transferases"/>
    <property type="match status" value="1"/>
</dbReference>
<comment type="pathway">
    <text evidence="2 13">Amino-acid biosynthesis; L-histidine biosynthesis; L-histidine from 5-phospho-alpha-D-ribose 1-diphosphate: step 7/9.</text>
</comment>
<evidence type="ECO:0000256" key="5">
    <source>
        <dbReference type="ARBA" id="ARBA00022576"/>
    </source>
</evidence>
<proteinExistence type="inferred from homology"/>
<dbReference type="Gene3D" id="3.40.640.10">
    <property type="entry name" value="Type I PLP-dependent aspartate aminotransferase-like (Major domain)"/>
    <property type="match status" value="1"/>
</dbReference>
<keyword evidence="6 12" id="KW-0028">Amino-acid biosynthesis</keyword>
<evidence type="ECO:0000256" key="4">
    <source>
        <dbReference type="ARBA" id="ARBA00011738"/>
    </source>
</evidence>
<comment type="similarity">
    <text evidence="12 14">Belongs to the imidazoleglycerol-phosphate dehydratase family.</text>
</comment>
<evidence type="ECO:0000256" key="14">
    <source>
        <dbReference type="RuleBase" id="RU000599"/>
    </source>
</evidence>
<dbReference type="FunCoup" id="A0A420WKF3">
    <property type="interactions" value="469"/>
</dbReference>
<name>A0A420WKF3_9PROT</name>
<dbReference type="FunFam" id="3.30.230.40:FF:000001">
    <property type="entry name" value="Imidazoleglycerol-phosphate dehydratase HisB"/>
    <property type="match status" value="1"/>
</dbReference>
<dbReference type="Gene3D" id="3.30.230.40">
    <property type="entry name" value="Imidazole glycerol phosphate dehydratase, domain 1"/>
    <property type="match status" value="2"/>
</dbReference>
<dbReference type="Pfam" id="PF00155">
    <property type="entry name" value="Aminotran_1_2"/>
    <property type="match status" value="1"/>
</dbReference>
<keyword evidence="17" id="KW-1185">Reference proteome</keyword>
<dbReference type="GO" id="GO:0005737">
    <property type="term" value="C:cytoplasm"/>
    <property type="evidence" value="ECO:0007669"/>
    <property type="project" value="UniProtKB-SubCell"/>
</dbReference>
<evidence type="ECO:0000256" key="6">
    <source>
        <dbReference type="ARBA" id="ARBA00022605"/>
    </source>
</evidence>
<dbReference type="NCBIfam" id="NF002114">
    <property type="entry name" value="PRK00951.2-4"/>
    <property type="match status" value="1"/>
</dbReference>
<dbReference type="InterPro" id="IPR020565">
    <property type="entry name" value="ImidazoleglycerP_deHydtase_CS"/>
</dbReference>
<dbReference type="PROSITE" id="PS00954">
    <property type="entry name" value="IGP_DEHYDRATASE_1"/>
    <property type="match status" value="1"/>
</dbReference>
<evidence type="ECO:0000256" key="3">
    <source>
        <dbReference type="ARBA" id="ARBA00005047"/>
    </source>
</evidence>
<dbReference type="GO" id="GO:0004400">
    <property type="term" value="F:histidinol-phosphate transaminase activity"/>
    <property type="evidence" value="ECO:0007669"/>
    <property type="project" value="UniProtKB-UniRule"/>
</dbReference>
<evidence type="ECO:0000256" key="1">
    <source>
        <dbReference type="ARBA" id="ARBA00001933"/>
    </source>
</evidence>
<evidence type="ECO:0000256" key="11">
    <source>
        <dbReference type="ARBA" id="ARBA00047481"/>
    </source>
</evidence>
<reference evidence="16 17" key="1">
    <citation type="submission" date="2018-10" db="EMBL/GenBank/DDBJ databases">
        <title>Genomic Encyclopedia of Type Strains, Phase IV (KMG-IV): sequencing the most valuable type-strain genomes for metagenomic binning, comparative biology and taxonomic classification.</title>
        <authorList>
            <person name="Goeker M."/>
        </authorList>
    </citation>
    <scope>NUCLEOTIDE SEQUENCE [LARGE SCALE GENOMIC DNA]</scope>
    <source>
        <strain evidence="16 17">DSM 22008</strain>
    </source>
</reference>
<keyword evidence="5 13" id="KW-0032">Aminotransferase</keyword>
<dbReference type="InterPro" id="IPR001917">
    <property type="entry name" value="Aminotrans_II_pyridoxalP_BS"/>
</dbReference>
<comment type="cofactor">
    <cofactor evidence="1 13">
        <name>pyridoxal 5'-phosphate</name>
        <dbReference type="ChEBI" id="CHEBI:597326"/>
    </cofactor>
</comment>
<accession>A0A420WKF3</accession>
<dbReference type="InterPro" id="IPR005861">
    <property type="entry name" value="HisP_aminotrans"/>
</dbReference>
<dbReference type="InParanoid" id="A0A420WKF3"/>
<comment type="caution">
    <text evidence="16">The sequence shown here is derived from an EMBL/GenBank/DDBJ whole genome shotgun (WGS) entry which is preliminary data.</text>
</comment>
<dbReference type="SUPFAM" id="SSF54211">
    <property type="entry name" value="Ribosomal protein S5 domain 2-like"/>
    <property type="match status" value="2"/>
</dbReference>
<dbReference type="HAMAP" id="MF_00076">
    <property type="entry name" value="HisB"/>
    <property type="match status" value="1"/>
</dbReference>
<dbReference type="NCBIfam" id="TIGR01141">
    <property type="entry name" value="hisC"/>
    <property type="match status" value="1"/>
</dbReference>
<dbReference type="PANTHER" id="PTHR23133">
    <property type="entry name" value="IMIDAZOLEGLYCEROL-PHOSPHATE DEHYDRATASE HIS7"/>
    <property type="match status" value="1"/>
</dbReference>
<organism evidence="16 17">
    <name type="scientific">Litorimonas taeanensis</name>
    <dbReference type="NCBI Taxonomy" id="568099"/>
    <lineage>
        <taxon>Bacteria</taxon>
        <taxon>Pseudomonadati</taxon>
        <taxon>Pseudomonadota</taxon>
        <taxon>Alphaproteobacteria</taxon>
        <taxon>Maricaulales</taxon>
        <taxon>Robiginitomaculaceae</taxon>
    </lineage>
</organism>
<keyword evidence="8 13" id="KW-0663">Pyridoxal phosphate</keyword>
<dbReference type="InterPro" id="IPR020568">
    <property type="entry name" value="Ribosomal_Su5_D2-typ_SF"/>
</dbReference>
<evidence type="ECO:0000256" key="13">
    <source>
        <dbReference type="HAMAP-Rule" id="MF_01023"/>
    </source>
</evidence>
<comment type="pathway">
    <text evidence="3 12 14">Amino-acid biosynthesis; L-histidine biosynthesis; L-histidine from 5-phospho-alpha-D-ribose 1-diphosphate: step 6/9.</text>
</comment>
<dbReference type="InterPro" id="IPR000807">
    <property type="entry name" value="ImidazoleglycerolP_deHydtase"/>
</dbReference>
<evidence type="ECO:0000256" key="2">
    <source>
        <dbReference type="ARBA" id="ARBA00005011"/>
    </source>
</evidence>
<evidence type="ECO:0000256" key="10">
    <source>
        <dbReference type="ARBA" id="ARBA00023239"/>
    </source>
</evidence>
<dbReference type="EMBL" id="RBII01000001">
    <property type="protein sequence ID" value="RKQ71385.1"/>
    <property type="molecule type" value="Genomic_DNA"/>
</dbReference>
<dbReference type="NCBIfam" id="NF002111">
    <property type="entry name" value="PRK00951.2-1"/>
    <property type="match status" value="1"/>
</dbReference>
<dbReference type="InterPro" id="IPR038494">
    <property type="entry name" value="IGPD_sf"/>
</dbReference>
<dbReference type="CDD" id="cd07914">
    <property type="entry name" value="IGPD"/>
    <property type="match status" value="1"/>
</dbReference>
<keyword evidence="7 13" id="KW-0808">Transferase</keyword>
<dbReference type="RefSeq" id="WP_121099161.1">
    <property type="nucleotide sequence ID" value="NZ_RBII01000001.1"/>
</dbReference>
<evidence type="ECO:0000256" key="7">
    <source>
        <dbReference type="ARBA" id="ARBA00022679"/>
    </source>
</evidence>
<feature type="modified residue" description="N6-(pyridoxal phosphate)lysine" evidence="13">
    <location>
        <position position="219"/>
    </location>
</feature>
<evidence type="ECO:0000259" key="15">
    <source>
        <dbReference type="Pfam" id="PF00155"/>
    </source>
</evidence>
<feature type="domain" description="Aminotransferase class I/classII large" evidence="15">
    <location>
        <begin position="36"/>
        <end position="352"/>
    </location>
</feature>
<dbReference type="OrthoDB" id="9813612at2"/>
<dbReference type="InterPro" id="IPR015421">
    <property type="entry name" value="PyrdxlP-dep_Trfase_major"/>
</dbReference>
<dbReference type="PROSITE" id="PS00599">
    <property type="entry name" value="AA_TRANSFER_CLASS_2"/>
    <property type="match status" value="1"/>
</dbReference>
<dbReference type="PANTHER" id="PTHR23133:SF2">
    <property type="entry name" value="IMIDAZOLEGLYCEROL-PHOSPHATE DEHYDRATASE"/>
    <property type="match status" value="1"/>
</dbReference>
<comment type="catalytic activity">
    <reaction evidence="11 13">
        <text>L-histidinol phosphate + 2-oxoglutarate = 3-(imidazol-4-yl)-2-oxopropyl phosphate + L-glutamate</text>
        <dbReference type="Rhea" id="RHEA:23744"/>
        <dbReference type="ChEBI" id="CHEBI:16810"/>
        <dbReference type="ChEBI" id="CHEBI:29985"/>
        <dbReference type="ChEBI" id="CHEBI:57766"/>
        <dbReference type="ChEBI" id="CHEBI:57980"/>
        <dbReference type="EC" id="2.6.1.9"/>
    </reaction>
</comment>
<comment type="similarity">
    <text evidence="13">Belongs to the class-II pyridoxal-phosphate-dependent aminotransferase family. Histidinol-phosphate aminotransferase subfamily.</text>
</comment>
<dbReference type="InterPro" id="IPR015424">
    <property type="entry name" value="PyrdxlP-dep_Trfase"/>
</dbReference>
<evidence type="ECO:0000256" key="12">
    <source>
        <dbReference type="HAMAP-Rule" id="MF_00076"/>
    </source>
</evidence>
<dbReference type="GO" id="GO:0000105">
    <property type="term" value="P:L-histidine biosynthetic process"/>
    <property type="evidence" value="ECO:0007669"/>
    <property type="project" value="UniProtKB-UniRule"/>
</dbReference>
<sequence>MSINKPSLEWPYSITRKAIIAFHSYSARGGSTNALHLDANENPYAPPPIVGATDYNRYPEQQPAALRQRLADIYGTSTDNLMVGRGADEGIEVLLRTFCEDGQDSVLICPPTFGYYKTCADIQGANTVEVPLNDNYEWDVEAILKTGAETPSLKAIFICSPNNPSGNEISRNSVIELATAFPDTLLVIDEAYIEFSNSKSFVDEIANHKNLVVLRTLSKAYALAGVRGGVAIADKRVIALMLKVLPPYPIARPVEVAIMNALAPAAMGVHAERLTETLSERERMFIELSKSPYINTVYPSAANFLLLDVEDDTGLMRELSKRGIKIRDYRKSFGRMRISIGSPAENTLALQAFGVLAEDKSERIGEVFRKTKETDIAVRVNLDDSTKVEIETGIGFFDHMLEQIAKHSGMGLRLTCHGDLEIDGHHTIEDTALAFGEALHQALGDKAGIGRYGFVMPMDETQARVAIDLSGRPAAVFNGNFPTDHVGEFAVEMCPHFFESLAQSLKCAIHIDVKGDNSHHIIEACFKGVGRALRPAFAKTGSTEVPSTKGVLS</sequence>
<dbReference type="GO" id="GO:0030170">
    <property type="term" value="F:pyridoxal phosphate binding"/>
    <property type="evidence" value="ECO:0007669"/>
    <property type="project" value="InterPro"/>
</dbReference>
<protein>
    <recommendedName>
        <fullName evidence="12 13">Multifunctional fusion protein</fullName>
    </recommendedName>
    <domain>
        <recommendedName>
            <fullName evidence="12">Imidazoleglycerol-phosphate dehydratase</fullName>
            <shortName evidence="12">IGPD</shortName>
            <ecNumber evidence="12">4.2.1.19</ecNumber>
        </recommendedName>
    </domain>
    <domain>
        <recommendedName>
            <fullName evidence="13">Histidinol-phosphate aminotransferase</fullName>
            <ecNumber evidence="13">2.6.1.9</ecNumber>
        </recommendedName>
        <alternativeName>
            <fullName evidence="13">Imidazole acetol-phosphate transaminase</fullName>
        </alternativeName>
    </domain>
</protein>